<dbReference type="SUPFAM" id="SSF82185">
    <property type="entry name" value="Histone H3 K4-specific methyltransferase SET7/9 N-terminal domain"/>
    <property type="match status" value="1"/>
</dbReference>
<dbReference type="SMART" id="SM00698">
    <property type="entry name" value="MORN"/>
    <property type="match status" value="3"/>
</dbReference>
<dbReference type="InterPro" id="IPR003409">
    <property type="entry name" value="MORN"/>
</dbReference>
<dbReference type="AlphaFoldDB" id="A0A7S3N4F6"/>
<dbReference type="PANTHER" id="PTHR23084">
    <property type="entry name" value="PHOSPHATIDYLINOSITOL-4-PHOSPHATE 5-KINASE RELATED"/>
    <property type="match status" value="1"/>
</dbReference>
<evidence type="ECO:0000313" key="3">
    <source>
        <dbReference type="EMBL" id="CAE0341229.1"/>
    </source>
</evidence>
<evidence type="ECO:0000256" key="1">
    <source>
        <dbReference type="ARBA" id="ARBA00022737"/>
    </source>
</evidence>
<dbReference type="Pfam" id="PF02493">
    <property type="entry name" value="MORN"/>
    <property type="match status" value="3"/>
</dbReference>
<organism evidence="3">
    <name type="scientific">Euplotes harpa</name>
    <dbReference type="NCBI Taxonomy" id="151035"/>
    <lineage>
        <taxon>Eukaryota</taxon>
        <taxon>Sar</taxon>
        <taxon>Alveolata</taxon>
        <taxon>Ciliophora</taxon>
        <taxon>Intramacronucleata</taxon>
        <taxon>Spirotrichea</taxon>
        <taxon>Hypotrichia</taxon>
        <taxon>Euplotida</taxon>
        <taxon>Euplotidae</taxon>
        <taxon>Euplotes</taxon>
    </lineage>
</organism>
<proteinExistence type="predicted"/>
<protein>
    <submittedName>
        <fullName evidence="3">Uncharacterized protein</fullName>
    </submittedName>
</protein>
<dbReference type="EMBL" id="HBII01000384">
    <property type="protein sequence ID" value="CAE0341229.1"/>
    <property type="molecule type" value="Transcribed_RNA"/>
</dbReference>
<keyword evidence="1" id="KW-0677">Repeat</keyword>
<name>A0A7S3N4F6_9SPIT</name>
<accession>A0A7S3N4F6</accession>
<evidence type="ECO:0000313" key="2">
    <source>
        <dbReference type="EMBL" id="CAE0341228.1"/>
    </source>
</evidence>
<gene>
    <name evidence="2" type="ORF">EHAR0213_LOCUS135</name>
    <name evidence="3" type="ORF">EHAR0213_LOCUS136</name>
</gene>
<dbReference type="PANTHER" id="PTHR23084:SF263">
    <property type="entry name" value="MORN REPEAT-CONTAINING PROTEIN 1"/>
    <property type="match status" value="1"/>
</dbReference>
<sequence length="105" mass="11884">MTALQSFASEEAKPTYAVGSVIWDNGEVYEGEFVDSKMAGFGRYVWPSGQVYEGQWLAGRMHGQGYMWMDSGDVYQGRFVDGRMAGPGTKYYSNCRSEAKEKWEH</sequence>
<dbReference type="Gene3D" id="2.20.110.10">
    <property type="entry name" value="Histone H3 K4-specific methyltransferase SET7/9 N-terminal domain"/>
    <property type="match status" value="2"/>
</dbReference>
<reference evidence="3" key="1">
    <citation type="submission" date="2021-01" db="EMBL/GenBank/DDBJ databases">
        <authorList>
            <person name="Corre E."/>
            <person name="Pelletier E."/>
            <person name="Niang G."/>
            <person name="Scheremetjew M."/>
            <person name="Finn R."/>
            <person name="Kale V."/>
            <person name="Holt S."/>
            <person name="Cochrane G."/>
            <person name="Meng A."/>
            <person name="Brown T."/>
            <person name="Cohen L."/>
        </authorList>
    </citation>
    <scope>NUCLEOTIDE SEQUENCE</scope>
    <source>
        <strain evidence="3">FSP1.4</strain>
    </source>
</reference>
<dbReference type="EMBL" id="HBII01000383">
    <property type="protein sequence ID" value="CAE0341228.1"/>
    <property type="molecule type" value="Transcribed_RNA"/>
</dbReference>